<evidence type="ECO:0000256" key="1">
    <source>
        <dbReference type="ARBA" id="ARBA00023015"/>
    </source>
</evidence>
<dbReference type="RefSeq" id="WP_166984803.1">
    <property type="nucleotide sequence ID" value="NZ_CP061169.1"/>
</dbReference>
<keyword evidence="6" id="KW-1185">Reference proteome</keyword>
<evidence type="ECO:0000313" key="6">
    <source>
        <dbReference type="Proteomes" id="UP000662814"/>
    </source>
</evidence>
<name>A0ABX6YJX8_9MICO</name>
<dbReference type="PANTHER" id="PTHR33164">
    <property type="entry name" value="TRANSCRIPTIONAL REGULATOR, MARR FAMILY"/>
    <property type="match status" value="1"/>
</dbReference>
<evidence type="ECO:0000259" key="4">
    <source>
        <dbReference type="PROSITE" id="PS50995"/>
    </source>
</evidence>
<dbReference type="PROSITE" id="PS50995">
    <property type="entry name" value="HTH_MARR_2"/>
    <property type="match status" value="1"/>
</dbReference>
<dbReference type="SMART" id="SM00347">
    <property type="entry name" value="HTH_MARR"/>
    <property type="match status" value="1"/>
</dbReference>
<dbReference type="Proteomes" id="UP000662814">
    <property type="component" value="Chromosome"/>
</dbReference>
<dbReference type="Gene3D" id="1.10.10.10">
    <property type="entry name" value="Winged helix-like DNA-binding domain superfamily/Winged helix DNA-binding domain"/>
    <property type="match status" value="1"/>
</dbReference>
<gene>
    <name evidence="5" type="ORF">HCR76_03055</name>
</gene>
<accession>A0ABX6YJX8</accession>
<evidence type="ECO:0000256" key="3">
    <source>
        <dbReference type="ARBA" id="ARBA00023163"/>
    </source>
</evidence>
<dbReference type="InterPro" id="IPR036388">
    <property type="entry name" value="WH-like_DNA-bd_sf"/>
</dbReference>
<evidence type="ECO:0000256" key="2">
    <source>
        <dbReference type="ARBA" id="ARBA00023125"/>
    </source>
</evidence>
<dbReference type="PRINTS" id="PR00598">
    <property type="entry name" value="HTHMARR"/>
</dbReference>
<dbReference type="InterPro" id="IPR036390">
    <property type="entry name" value="WH_DNA-bd_sf"/>
</dbReference>
<keyword evidence="1" id="KW-0805">Transcription regulation</keyword>
<feature type="domain" description="HTH marR-type" evidence="4">
    <location>
        <begin position="6"/>
        <end position="145"/>
    </location>
</feature>
<dbReference type="SUPFAM" id="SSF46785">
    <property type="entry name" value="Winged helix' DNA-binding domain"/>
    <property type="match status" value="1"/>
</dbReference>
<dbReference type="EMBL" id="CP061169">
    <property type="protein sequence ID" value="QPZ39078.1"/>
    <property type="molecule type" value="Genomic_DNA"/>
</dbReference>
<proteinExistence type="predicted"/>
<dbReference type="InterPro" id="IPR000835">
    <property type="entry name" value="HTH_MarR-typ"/>
</dbReference>
<dbReference type="Pfam" id="PF01047">
    <property type="entry name" value="MarR"/>
    <property type="match status" value="1"/>
</dbReference>
<dbReference type="PANTHER" id="PTHR33164:SF43">
    <property type="entry name" value="HTH-TYPE TRANSCRIPTIONAL REPRESSOR YETL"/>
    <property type="match status" value="1"/>
</dbReference>
<organism evidence="5 6">
    <name type="scientific">Paramicrobacterium chengjingii</name>
    <dbReference type="NCBI Taxonomy" id="2769067"/>
    <lineage>
        <taxon>Bacteria</taxon>
        <taxon>Bacillati</taxon>
        <taxon>Actinomycetota</taxon>
        <taxon>Actinomycetes</taxon>
        <taxon>Micrococcales</taxon>
        <taxon>Microbacteriaceae</taxon>
        <taxon>Paramicrobacterium</taxon>
    </lineage>
</organism>
<keyword evidence="3" id="KW-0804">Transcription</keyword>
<protein>
    <submittedName>
        <fullName evidence="5">MarR family transcriptional regulator</fullName>
    </submittedName>
</protein>
<dbReference type="PROSITE" id="PS01117">
    <property type="entry name" value="HTH_MARR_1"/>
    <property type="match status" value="1"/>
</dbReference>
<keyword evidence="2" id="KW-0238">DNA-binding</keyword>
<evidence type="ECO:0000313" key="5">
    <source>
        <dbReference type="EMBL" id="QPZ39078.1"/>
    </source>
</evidence>
<dbReference type="InterPro" id="IPR039422">
    <property type="entry name" value="MarR/SlyA-like"/>
</dbReference>
<sequence>MTATPNTVILDQVLALTTLFSADMARSDNELGLTPSRTHLLWMLQTGGPQTQRSLAEAMSVSPRNVTGLVDALVETGFVTRETHPSDRRAVLVTLTSTGATTMSRMHADHEQLADDLLRDLSPERRERFAADVATVTATLAKLIAAHEAER</sequence>
<reference evidence="5 6" key="1">
    <citation type="submission" date="2020-12" db="EMBL/GenBank/DDBJ databases">
        <title>Microbacterium sp. HY060.</title>
        <authorList>
            <person name="Zhou J."/>
        </authorList>
    </citation>
    <scope>NUCLEOTIDE SEQUENCE [LARGE SCALE GENOMIC DNA]</scope>
    <source>
        <strain evidence="5 6">HY60</strain>
    </source>
</reference>
<dbReference type="InterPro" id="IPR023187">
    <property type="entry name" value="Tscrpt_reg_MarR-type_CS"/>
</dbReference>